<dbReference type="EMBL" id="BJLR01000016">
    <property type="protein sequence ID" value="GEA87788.1"/>
    <property type="molecule type" value="Genomic_DNA"/>
</dbReference>
<feature type="transmembrane region" description="Helical" evidence="1">
    <location>
        <begin position="6"/>
        <end position="29"/>
    </location>
</feature>
<gene>
    <name evidence="2" type="ORF">CCE01nite_17370</name>
</gene>
<sequence>MAPDLLGQLVVLALIDSTSFGTLLIPVWFLLVPGRVRAQRVLVFLGTVATFYLVVGIVLMSGARAALGSGWGLREGTPGSIVQLVLGGALLLWALAYRAPRAEAVPAGAAGAAGAVGAVGARGQGVAGTVDDAHRLPDVAPAAERPAGTRRQGRVLRWRDRAMSGEAGGVGALVGLAVAAAAVELGSMLPYLAGIGLLTGSELTWAGRATVLVGYCLVMVLPALVLLAGRVVAARAVEPLLGRVARWMERSAGETTAWVLGIVGFLLARDALTRLPWVLDAVRSIGSVAGIGD</sequence>
<feature type="transmembrane region" description="Helical" evidence="1">
    <location>
        <begin position="80"/>
        <end position="97"/>
    </location>
</feature>
<keyword evidence="1" id="KW-0812">Transmembrane</keyword>
<proteinExistence type="predicted"/>
<evidence type="ECO:0000256" key="1">
    <source>
        <dbReference type="SAM" id="Phobius"/>
    </source>
</evidence>
<comment type="caution">
    <text evidence="2">The sequence shown here is derived from an EMBL/GenBank/DDBJ whole genome shotgun (WGS) entry which is preliminary data.</text>
</comment>
<feature type="transmembrane region" description="Helical" evidence="1">
    <location>
        <begin position="41"/>
        <end position="60"/>
    </location>
</feature>
<feature type="transmembrane region" description="Helical" evidence="1">
    <location>
        <begin position="212"/>
        <end position="233"/>
    </location>
</feature>
<name>A0A4Y3KY86_9CELL</name>
<dbReference type="Proteomes" id="UP000317046">
    <property type="component" value="Unassembled WGS sequence"/>
</dbReference>
<evidence type="ECO:0000313" key="3">
    <source>
        <dbReference type="Proteomes" id="UP000317046"/>
    </source>
</evidence>
<protein>
    <recommendedName>
        <fullName evidence="4">Sap-like sulfolipid-1-addressing protein</fullName>
    </recommendedName>
</protein>
<accession>A0A4Y3KY86</accession>
<dbReference type="AlphaFoldDB" id="A0A4Y3KY86"/>
<organism evidence="2 3">
    <name type="scientific">Cellulomonas cellasea</name>
    <dbReference type="NCBI Taxonomy" id="43670"/>
    <lineage>
        <taxon>Bacteria</taxon>
        <taxon>Bacillati</taxon>
        <taxon>Actinomycetota</taxon>
        <taxon>Actinomycetes</taxon>
        <taxon>Micrococcales</taxon>
        <taxon>Cellulomonadaceae</taxon>
        <taxon>Cellulomonas</taxon>
    </lineage>
</organism>
<reference evidence="2" key="1">
    <citation type="submission" date="2019-06" db="EMBL/GenBank/DDBJ databases">
        <title>Whole genome shotgun sequence of Cellulomonas cellasea NBRC 3753.</title>
        <authorList>
            <person name="Hosoyama A."/>
            <person name="Uohara A."/>
            <person name="Ohji S."/>
            <person name="Ichikawa N."/>
        </authorList>
    </citation>
    <scope>NUCLEOTIDE SEQUENCE [LARGE SCALE GENOMIC DNA]</scope>
    <source>
        <strain evidence="2">NBRC 3753</strain>
    </source>
</reference>
<keyword evidence="1" id="KW-0472">Membrane</keyword>
<evidence type="ECO:0000313" key="2">
    <source>
        <dbReference type="EMBL" id="GEA87788.1"/>
    </source>
</evidence>
<dbReference type="Pfam" id="PF11139">
    <property type="entry name" value="SfLAP"/>
    <property type="match status" value="1"/>
</dbReference>
<keyword evidence="1" id="KW-1133">Transmembrane helix</keyword>
<feature type="transmembrane region" description="Helical" evidence="1">
    <location>
        <begin position="167"/>
        <end position="192"/>
    </location>
</feature>
<dbReference type="RefSeq" id="WP_170223955.1">
    <property type="nucleotide sequence ID" value="NZ_BJLR01000016.1"/>
</dbReference>
<dbReference type="InterPro" id="IPR021315">
    <property type="entry name" value="Gap/Sap"/>
</dbReference>
<evidence type="ECO:0008006" key="4">
    <source>
        <dbReference type="Google" id="ProtNLM"/>
    </source>
</evidence>
<keyword evidence="3" id="KW-1185">Reference proteome</keyword>